<sequence length="310" mass="33799">MDLVLILLLALLSDLTVGEYPVGLHPTVWAGRVTGFLIKPGFRWPAGFQFVYGLFISLAIIALFTLPAWLLLDWLKGINYWLYIVTGAVLLKPTFCLKQQWQVAEKTQAVLEKGAQVPLGMKGLFDTISHSDAVTRNDIISSSVRSIAENASDFVTAPLFFYIFLGVPGAIAYRVINTLDNMIGYRGKYEYLGKFAAVLDDLASFVPARITGLFIVIAARLRGFGFGQAWRTMLSDHDKTPGPNGGWPMAAAAGALGVKLYKAGHYEIGQSTRDLTPGNISEAAGLFRVSMTVWIITAASTLTLVSLMRG</sequence>
<dbReference type="GO" id="GO:0005886">
    <property type="term" value="C:plasma membrane"/>
    <property type="evidence" value="ECO:0007669"/>
    <property type="project" value="UniProtKB-SubCell"/>
</dbReference>
<protein>
    <recommendedName>
        <fullName evidence="9">Cobalamin biosynthesis protein CobD</fullName>
    </recommendedName>
</protein>
<feature type="transmembrane region" description="Helical" evidence="9">
    <location>
        <begin position="159"/>
        <end position="176"/>
    </location>
</feature>
<comment type="similarity">
    <text evidence="3 9">Belongs to the CobD/CbiB family.</text>
</comment>
<evidence type="ECO:0000313" key="10">
    <source>
        <dbReference type="EMBL" id="PPD59146.1"/>
    </source>
</evidence>
<evidence type="ECO:0000256" key="4">
    <source>
        <dbReference type="ARBA" id="ARBA00022475"/>
    </source>
</evidence>
<dbReference type="PANTHER" id="PTHR34308:SF1">
    <property type="entry name" value="COBALAMIN BIOSYNTHESIS PROTEIN CBIB"/>
    <property type="match status" value="1"/>
</dbReference>
<evidence type="ECO:0000256" key="3">
    <source>
        <dbReference type="ARBA" id="ARBA00006263"/>
    </source>
</evidence>
<dbReference type="Proteomes" id="UP000235653">
    <property type="component" value="Unassembled WGS sequence"/>
</dbReference>
<comment type="function">
    <text evidence="9">Converts cobyric acid to cobinamide by the addition of aminopropanol on the F carboxylic group.</text>
</comment>
<name>A0A2P5PA07_9CHLR</name>
<dbReference type="GO" id="GO:0009236">
    <property type="term" value="P:cobalamin biosynthetic process"/>
    <property type="evidence" value="ECO:0007669"/>
    <property type="project" value="UniProtKB-UniRule"/>
</dbReference>
<evidence type="ECO:0000256" key="2">
    <source>
        <dbReference type="ARBA" id="ARBA00004953"/>
    </source>
</evidence>
<keyword evidence="8 9" id="KW-0472">Membrane</keyword>
<dbReference type="OrthoDB" id="9811967at2"/>
<feature type="transmembrane region" description="Helical" evidence="9">
    <location>
        <begin position="285"/>
        <end position="307"/>
    </location>
</feature>
<dbReference type="GO" id="GO:0048472">
    <property type="term" value="F:threonine-phosphate decarboxylase activity"/>
    <property type="evidence" value="ECO:0007669"/>
    <property type="project" value="InterPro"/>
</dbReference>
<organism evidence="10 11">
    <name type="scientific">Dehalogenimonas etheniformans</name>
    <dbReference type="NCBI Taxonomy" id="1536648"/>
    <lineage>
        <taxon>Bacteria</taxon>
        <taxon>Bacillati</taxon>
        <taxon>Chloroflexota</taxon>
        <taxon>Dehalococcoidia</taxon>
        <taxon>Dehalococcoidales</taxon>
        <taxon>Dehalococcoidaceae</taxon>
        <taxon>Dehalogenimonas</taxon>
    </lineage>
</organism>
<keyword evidence="7 9" id="KW-1133">Transmembrane helix</keyword>
<keyword evidence="11" id="KW-1185">Reference proteome</keyword>
<evidence type="ECO:0000256" key="7">
    <source>
        <dbReference type="ARBA" id="ARBA00022989"/>
    </source>
</evidence>
<dbReference type="GO" id="GO:0015420">
    <property type="term" value="F:ABC-type vitamin B12 transporter activity"/>
    <property type="evidence" value="ECO:0007669"/>
    <property type="project" value="UniProtKB-UniRule"/>
</dbReference>
<evidence type="ECO:0000256" key="1">
    <source>
        <dbReference type="ARBA" id="ARBA00004651"/>
    </source>
</evidence>
<dbReference type="UniPathway" id="UPA00148"/>
<evidence type="ECO:0000256" key="5">
    <source>
        <dbReference type="ARBA" id="ARBA00022573"/>
    </source>
</evidence>
<feature type="transmembrane region" description="Helical" evidence="9">
    <location>
        <begin position="50"/>
        <end position="71"/>
    </location>
</feature>
<dbReference type="InterPro" id="IPR004485">
    <property type="entry name" value="Cobalamin_biosynth_CobD/CbiB"/>
</dbReference>
<comment type="subcellular location">
    <subcellularLocation>
        <location evidence="1 9">Cell membrane</location>
        <topology evidence="1 9">Multi-pass membrane protein</topology>
    </subcellularLocation>
</comment>
<dbReference type="EMBL" id="JQAN02000001">
    <property type="protein sequence ID" value="PPD59146.1"/>
    <property type="molecule type" value="Genomic_DNA"/>
</dbReference>
<gene>
    <name evidence="9 10" type="primary">cobD</name>
    <name evidence="10" type="ORF">JP09_000250</name>
</gene>
<comment type="caution">
    <text evidence="10">The sequence shown here is derived from an EMBL/GenBank/DDBJ whole genome shotgun (WGS) entry which is preliminary data.</text>
</comment>
<comment type="caution">
    <text evidence="9">Lacks conserved residue(s) required for the propagation of feature annotation.</text>
</comment>
<evidence type="ECO:0000256" key="9">
    <source>
        <dbReference type="HAMAP-Rule" id="MF_00024"/>
    </source>
</evidence>
<accession>A0A2P5PA07</accession>
<proteinExistence type="inferred from homology"/>
<dbReference type="PANTHER" id="PTHR34308">
    <property type="entry name" value="COBALAMIN BIOSYNTHESIS PROTEIN CBIB"/>
    <property type="match status" value="1"/>
</dbReference>
<dbReference type="NCBIfam" id="TIGR00380">
    <property type="entry name" value="cobal_cbiB"/>
    <property type="match status" value="1"/>
</dbReference>
<comment type="pathway">
    <text evidence="2 9">Cofactor biosynthesis; adenosylcobalamin biosynthesis.</text>
</comment>
<evidence type="ECO:0000256" key="6">
    <source>
        <dbReference type="ARBA" id="ARBA00022692"/>
    </source>
</evidence>
<keyword evidence="5 9" id="KW-0169">Cobalamin biosynthesis</keyword>
<keyword evidence="6 9" id="KW-0812">Transmembrane</keyword>
<dbReference type="RefSeq" id="WP_102331380.1">
    <property type="nucleotide sequence ID" value="NZ_CP058566.2"/>
</dbReference>
<dbReference type="AlphaFoldDB" id="A0A2P5PA07"/>
<feature type="transmembrane region" description="Helical" evidence="9">
    <location>
        <begin position="197"/>
        <end position="221"/>
    </location>
</feature>
<reference evidence="10 11" key="1">
    <citation type="journal article" date="2017" name="ISME J.">
        <title>Grape pomace compost harbors organohalide-respiring Dehalogenimonas species with novel reductive dehalogenase genes.</title>
        <authorList>
            <person name="Yang Y."/>
            <person name="Higgins S.A."/>
            <person name="Yan J."/>
            <person name="Simsir B."/>
            <person name="Chourey K."/>
            <person name="Iyer R."/>
            <person name="Hettich R.L."/>
            <person name="Baldwin B."/>
            <person name="Ogles D.M."/>
            <person name="Loffler F.E."/>
        </authorList>
    </citation>
    <scope>NUCLEOTIDE SEQUENCE [LARGE SCALE GENOMIC DNA]</scope>
    <source>
        <strain evidence="10 11">GP</strain>
    </source>
</reference>
<evidence type="ECO:0000256" key="8">
    <source>
        <dbReference type="ARBA" id="ARBA00023136"/>
    </source>
</evidence>
<keyword evidence="4 9" id="KW-1003">Cell membrane</keyword>
<dbReference type="Pfam" id="PF03186">
    <property type="entry name" value="CobD_Cbib"/>
    <property type="match status" value="1"/>
</dbReference>
<dbReference type="HAMAP" id="MF_00024">
    <property type="entry name" value="CobD_CbiB"/>
    <property type="match status" value="1"/>
</dbReference>
<evidence type="ECO:0000313" key="11">
    <source>
        <dbReference type="Proteomes" id="UP000235653"/>
    </source>
</evidence>